<feature type="DNA-binding region" description="OmpR/PhoB-type" evidence="5">
    <location>
        <begin position="131"/>
        <end position="228"/>
    </location>
</feature>
<dbReference type="SUPFAM" id="SSF52172">
    <property type="entry name" value="CheY-like"/>
    <property type="match status" value="1"/>
</dbReference>
<dbReference type="GO" id="GO:0006355">
    <property type="term" value="P:regulation of DNA-templated transcription"/>
    <property type="evidence" value="ECO:0007669"/>
    <property type="project" value="InterPro"/>
</dbReference>
<dbReference type="Proteomes" id="UP000627292">
    <property type="component" value="Unassembled WGS sequence"/>
</dbReference>
<dbReference type="InterPro" id="IPR001789">
    <property type="entry name" value="Sig_transdc_resp-reg_receiver"/>
</dbReference>
<dbReference type="GO" id="GO:0005829">
    <property type="term" value="C:cytosol"/>
    <property type="evidence" value="ECO:0007669"/>
    <property type="project" value="TreeGrafter"/>
</dbReference>
<evidence type="ECO:0000313" key="9">
    <source>
        <dbReference type="Proteomes" id="UP000627292"/>
    </source>
</evidence>
<dbReference type="PROSITE" id="PS51755">
    <property type="entry name" value="OMPR_PHOB"/>
    <property type="match status" value="1"/>
</dbReference>
<dbReference type="Gene3D" id="1.10.10.10">
    <property type="entry name" value="Winged helix-like DNA-binding domain superfamily/Winged helix DNA-binding domain"/>
    <property type="match status" value="1"/>
</dbReference>
<dbReference type="InterPro" id="IPR011006">
    <property type="entry name" value="CheY-like_superfamily"/>
</dbReference>
<dbReference type="RefSeq" id="WP_188954379.1">
    <property type="nucleotide sequence ID" value="NZ_BMIB01000003.1"/>
</dbReference>
<dbReference type="PANTHER" id="PTHR48111:SF40">
    <property type="entry name" value="PHOSPHATE REGULON TRANSCRIPTIONAL REGULATORY PROTEIN PHOB"/>
    <property type="match status" value="1"/>
</dbReference>
<evidence type="ECO:0000256" key="5">
    <source>
        <dbReference type="PROSITE-ProRule" id="PRU01091"/>
    </source>
</evidence>
<dbReference type="SMART" id="SM00862">
    <property type="entry name" value="Trans_reg_C"/>
    <property type="match status" value="1"/>
</dbReference>
<sequence>MENIRVLLVEDEQILAAIIKESLEKRGFLLETAKNGVEGWDMFKTFRPDVCVIDIMMPRKDGFSLISEIRVVDEDIPLIALTARTQAEDVVKGFELGVDDYMKKPFSMEELILRLKALVRRKVGKPGEFRPANMQVGRFTFRHQYLELSNGAEVHTLSQREADLLLLLVQQKNQLLDRKLALIKLWGEDNSLTARSMDVYITRLRKFFREDSSIEIINTRGHGYSLIEHEMR</sequence>
<evidence type="ECO:0000259" key="7">
    <source>
        <dbReference type="PROSITE" id="PS51755"/>
    </source>
</evidence>
<keyword evidence="9" id="KW-1185">Reference proteome</keyword>
<dbReference type="SMART" id="SM00448">
    <property type="entry name" value="REC"/>
    <property type="match status" value="1"/>
</dbReference>
<dbReference type="AlphaFoldDB" id="A0A917J0H4"/>
<evidence type="ECO:0000256" key="3">
    <source>
        <dbReference type="ARBA" id="ARBA00023125"/>
    </source>
</evidence>
<feature type="modified residue" description="4-aspartylphosphate" evidence="4">
    <location>
        <position position="54"/>
    </location>
</feature>
<evidence type="ECO:0000259" key="6">
    <source>
        <dbReference type="PROSITE" id="PS50110"/>
    </source>
</evidence>
<evidence type="ECO:0000256" key="4">
    <source>
        <dbReference type="PROSITE-ProRule" id="PRU00169"/>
    </source>
</evidence>
<dbReference type="Gene3D" id="6.10.250.690">
    <property type="match status" value="1"/>
</dbReference>
<feature type="domain" description="OmpR/PhoB-type" evidence="7">
    <location>
        <begin position="131"/>
        <end position="228"/>
    </location>
</feature>
<dbReference type="InterPro" id="IPR036388">
    <property type="entry name" value="WH-like_DNA-bd_sf"/>
</dbReference>
<feature type="domain" description="Response regulatory" evidence="6">
    <location>
        <begin position="5"/>
        <end position="119"/>
    </location>
</feature>
<dbReference type="InterPro" id="IPR039420">
    <property type="entry name" value="WalR-like"/>
</dbReference>
<evidence type="ECO:0000256" key="2">
    <source>
        <dbReference type="ARBA" id="ARBA00023012"/>
    </source>
</evidence>
<gene>
    <name evidence="8" type="primary">rprY</name>
    <name evidence="8" type="ORF">GCM10011379_33890</name>
</gene>
<dbReference type="PANTHER" id="PTHR48111">
    <property type="entry name" value="REGULATOR OF RPOS"/>
    <property type="match status" value="1"/>
</dbReference>
<evidence type="ECO:0000313" key="8">
    <source>
        <dbReference type="EMBL" id="GGH72929.1"/>
    </source>
</evidence>
<comment type="caution">
    <text evidence="8">The sequence shown here is derived from an EMBL/GenBank/DDBJ whole genome shotgun (WGS) entry which is preliminary data.</text>
</comment>
<dbReference type="GO" id="GO:0000156">
    <property type="term" value="F:phosphorelay response regulator activity"/>
    <property type="evidence" value="ECO:0007669"/>
    <property type="project" value="TreeGrafter"/>
</dbReference>
<dbReference type="Pfam" id="PF00072">
    <property type="entry name" value="Response_reg"/>
    <property type="match status" value="1"/>
</dbReference>
<reference evidence="8" key="1">
    <citation type="journal article" date="2014" name="Int. J. Syst. Evol. Microbiol.">
        <title>Complete genome sequence of Corynebacterium casei LMG S-19264T (=DSM 44701T), isolated from a smear-ripened cheese.</title>
        <authorList>
            <consortium name="US DOE Joint Genome Institute (JGI-PGF)"/>
            <person name="Walter F."/>
            <person name="Albersmeier A."/>
            <person name="Kalinowski J."/>
            <person name="Ruckert C."/>
        </authorList>
    </citation>
    <scope>NUCLEOTIDE SEQUENCE</scope>
    <source>
        <strain evidence="8">CGMCC 1.15290</strain>
    </source>
</reference>
<keyword evidence="1 4" id="KW-0597">Phosphoprotein</keyword>
<dbReference type="PROSITE" id="PS50110">
    <property type="entry name" value="RESPONSE_REGULATORY"/>
    <property type="match status" value="1"/>
</dbReference>
<keyword evidence="3 5" id="KW-0238">DNA-binding</keyword>
<proteinExistence type="predicted"/>
<keyword evidence="2" id="KW-0902">Two-component regulatory system</keyword>
<dbReference type="EMBL" id="BMIB01000003">
    <property type="protein sequence ID" value="GGH72929.1"/>
    <property type="molecule type" value="Genomic_DNA"/>
</dbReference>
<dbReference type="InterPro" id="IPR001867">
    <property type="entry name" value="OmpR/PhoB-type_DNA-bd"/>
</dbReference>
<dbReference type="Gene3D" id="3.40.50.2300">
    <property type="match status" value="1"/>
</dbReference>
<reference evidence="8" key="2">
    <citation type="submission" date="2020-09" db="EMBL/GenBank/DDBJ databases">
        <authorList>
            <person name="Sun Q."/>
            <person name="Zhou Y."/>
        </authorList>
    </citation>
    <scope>NUCLEOTIDE SEQUENCE</scope>
    <source>
        <strain evidence="8">CGMCC 1.15290</strain>
    </source>
</reference>
<dbReference type="Pfam" id="PF00486">
    <property type="entry name" value="Trans_reg_C"/>
    <property type="match status" value="1"/>
</dbReference>
<accession>A0A917J0H4</accession>
<name>A0A917J0H4_9BACT</name>
<organism evidence="8 9">
    <name type="scientific">Filimonas zeae</name>
    <dbReference type="NCBI Taxonomy" id="1737353"/>
    <lineage>
        <taxon>Bacteria</taxon>
        <taxon>Pseudomonadati</taxon>
        <taxon>Bacteroidota</taxon>
        <taxon>Chitinophagia</taxon>
        <taxon>Chitinophagales</taxon>
        <taxon>Chitinophagaceae</taxon>
        <taxon>Filimonas</taxon>
    </lineage>
</organism>
<dbReference type="CDD" id="cd00383">
    <property type="entry name" value="trans_reg_C"/>
    <property type="match status" value="1"/>
</dbReference>
<evidence type="ECO:0000256" key="1">
    <source>
        <dbReference type="ARBA" id="ARBA00022553"/>
    </source>
</evidence>
<dbReference type="GO" id="GO:0032993">
    <property type="term" value="C:protein-DNA complex"/>
    <property type="evidence" value="ECO:0007669"/>
    <property type="project" value="TreeGrafter"/>
</dbReference>
<dbReference type="GO" id="GO:0000976">
    <property type="term" value="F:transcription cis-regulatory region binding"/>
    <property type="evidence" value="ECO:0007669"/>
    <property type="project" value="TreeGrafter"/>
</dbReference>
<protein>
    <submittedName>
        <fullName evidence="8">Transcriptional regulatory protein RprY</fullName>
    </submittedName>
</protein>